<dbReference type="InterPro" id="IPR002035">
    <property type="entry name" value="VWF_A"/>
</dbReference>
<dbReference type="PROSITE" id="PS50234">
    <property type="entry name" value="VWFA"/>
    <property type="match status" value="1"/>
</dbReference>
<dbReference type="InterPro" id="IPR041702">
    <property type="entry name" value="BchD/ChlD_VWA"/>
</dbReference>
<dbReference type="SUPFAM" id="SSF53300">
    <property type="entry name" value="vWA-like"/>
    <property type="match status" value="1"/>
</dbReference>
<dbReference type="InterPro" id="IPR041628">
    <property type="entry name" value="ChlI/MoxR_AAA_lid"/>
</dbReference>
<dbReference type="NCBIfam" id="NF009943">
    <property type="entry name" value="PRK13406.1"/>
    <property type="match status" value="1"/>
</dbReference>
<dbReference type="Pfam" id="PF17863">
    <property type="entry name" value="AAA_lid_2"/>
    <property type="match status" value="1"/>
</dbReference>
<evidence type="ECO:0000256" key="2">
    <source>
        <dbReference type="SAM" id="MobiDB-lite"/>
    </source>
</evidence>
<evidence type="ECO:0000259" key="3">
    <source>
        <dbReference type="PROSITE" id="PS50234"/>
    </source>
</evidence>
<evidence type="ECO:0000313" key="4">
    <source>
        <dbReference type="EMBL" id="PTM54986.1"/>
    </source>
</evidence>
<keyword evidence="5" id="KW-1185">Reference proteome</keyword>
<comment type="similarity">
    <text evidence="1">Belongs to the Mg-chelatase subunits D/I family.</text>
</comment>
<dbReference type="InterPro" id="IPR027417">
    <property type="entry name" value="P-loop_NTPase"/>
</dbReference>
<sequence length="577" mass="59015">MSATSTGDDLRAAALAVAPALLAVDPKALGGVLLKGPAGPVRDRFIATLTAALPAGSPVLPVPCHVGPGRLIGEIDTTATLAAGRLIHDPGLFVRAGRGLLVLRSAERLEPSAAALVALALDEPGEGFGIVACDESLADEDGPARCLAERLALHLDLTGLDESAIPATEPEVVAAARDRLARVTVADAAVVRLAAAASALGVRSDRALLHCVRAARILAALARRMTVSDADAETAAILVLAPRATRLPQAAADPAEAEDPPPPPPESEADNPSDPPPGDPAVAEDRVLDATVAALPPDLLAALSAGKPPARGRSPAGRSRDTGAASARGRQIGTRAGDPRRGRLDLLASVRSAVPWQRLRGAPPSGARLSLRPADLRLKRLKNRKGATTIFCVDASGSTALERLAEAKGAVEQILADCYVRRDEVALVAFRGQEATLIVPPTRSLQRARACLQALPGGGGTPLAEGIAAACRLGVDTARRGRTPTLVLITDGRPNIGFGGIAGRDRAAEDATTAAREVAAHHLRALVIDSSARPEPRARALADTMGALYLALPHADSASLHRAVQAGSAALAAGVKP</sequence>
<dbReference type="Gene3D" id="1.10.8.80">
    <property type="entry name" value="Magnesium chelatase subunit I, C-Terminal domain"/>
    <property type="match status" value="1"/>
</dbReference>
<dbReference type="InterPro" id="IPR036465">
    <property type="entry name" value="vWFA_dom_sf"/>
</dbReference>
<dbReference type="PANTHER" id="PTHR43473">
    <property type="entry name" value="MAGNESIUM-CHELATASE SUBUNIT CHLD, CHLOROPLASTIC"/>
    <property type="match status" value="1"/>
</dbReference>
<name>A0A2T4Z2H5_9HYPH</name>
<dbReference type="AlphaFoldDB" id="A0A2T4Z2H5"/>
<dbReference type="OrthoDB" id="9775079at2"/>
<dbReference type="Proteomes" id="UP000241808">
    <property type="component" value="Unassembled WGS sequence"/>
</dbReference>
<evidence type="ECO:0000256" key="1">
    <source>
        <dbReference type="ARBA" id="ARBA00005799"/>
    </source>
</evidence>
<feature type="domain" description="VWFA" evidence="3">
    <location>
        <begin position="388"/>
        <end position="575"/>
    </location>
</feature>
<protein>
    <submittedName>
        <fullName evidence="4">Protoporphyrin IX magnesium-chelatase</fullName>
    </submittedName>
</protein>
<proteinExistence type="inferred from homology"/>
<gene>
    <name evidence="4" type="ORF">C8P69_105136</name>
</gene>
<dbReference type="RefSeq" id="WP_108177788.1">
    <property type="nucleotide sequence ID" value="NZ_PZZL01000005.1"/>
</dbReference>
<dbReference type="SUPFAM" id="SSF52540">
    <property type="entry name" value="P-loop containing nucleoside triphosphate hydrolases"/>
    <property type="match status" value="1"/>
</dbReference>
<dbReference type="PANTHER" id="PTHR43473:SF2">
    <property type="entry name" value="MAGNESIUM-CHELATASE SUBUNIT CHLD, CHLOROPLASTIC"/>
    <property type="match status" value="1"/>
</dbReference>
<dbReference type="CDD" id="cd01451">
    <property type="entry name" value="vWA_Magnesium_chelatase"/>
    <property type="match status" value="1"/>
</dbReference>
<reference evidence="4 5" key="1">
    <citation type="submission" date="2018-04" db="EMBL/GenBank/DDBJ databases">
        <title>Genomic Encyclopedia of Archaeal and Bacterial Type Strains, Phase II (KMG-II): from individual species to whole genera.</title>
        <authorList>
            <person name="Goeker M."/>
        </authorList>
    </citation>
    <scope>NUCLEOTIDE SEQUENCE [LARGE SCALE GENOMIC DNA]</scope>
    <source>
        <strain evidence="4 5">DSM 25521</strain>
    </source>
</reference>
<dbReference type="SMART" id="SM00327">
    <property type="entry name" value="VWA"/>
    <property type="match status" value="1"/>
</dbReference>
<feature type="region of interest" description="Disordered" evidence="2">
    <location>
        <begin position="248"/>
        <end position="283"/>
    </location>
</feature>
<feature type="region of interest" description="Disordered" evidence="2">
    <location>
        <begin position="302"/>
        <end position="341"/>
    </location>
</feature>
<dbReference type="Gene3D" id="3.40.50.410">
    <property type="entry name" value="von Willebrand factor, type A domain"/>
    <property type="match status" value="1"/>
</dbReference>
<dbReference type="Pfam" id="PF13519">
    <property type="entry name" value="VWA_2"/>
    <property type="match status" value="1"/>
</dbReference>
<comment type="caution">
    <text evidence="4">The sequence shown here is derived from an EMBL/GenBank/DDBJ whole genome shotgun (WGS) entry which is preliminary data.</text>
</comment>
<accession>A0A2T4Z2H5</accession>
<evidence type="ECO:0000313" key="5">
    <source>
        <dbReference type="Proteomes" id="UP000241808"/>
    </source>
</evidence>
<organism evidence="4 5">
    <name type="scientific">Phreatobacter oligotrophus</name>
    <dbReference type="NCBI Taxonomy" id="1122261"/>
    <lineage>
        <taxon>Bacteria</taxon>
        <taxon>Pseudomonadati</taxon>
        <taxon>Pseudomonadota</taxon>
        <taxon>Alphaproteobacteria</taxon>
        <taxon>Hyphomicrobiales</taxon>
        <taxon>Phreatobacteraceae</taxon>
        <taxon>Phreatobacter</taxon>
    </lineage>
</organism>
<dbReference type="EMBL" id="PZZL01000005">
    <property type="protein sequence ID" value="PTM54986.1"/>
    <property type="molecule type" value="Genomic_DNA"/>
</dbReference>